<dbReference type="PANTHER" id="PTHR30408:SF12">
    <property type="entry name" value="TYPE I RESTRICTION ENZYME MJAVIII SPECIFICITY SUBUNIT"/>
    <property type="match status" value="1"/>
</dbReference>
<dbReference type="PANTHER" id="PTHR30408">
    <property type="entry name" value="TYPE-1 RESTRICTION ENZYME ECOKI SPECIFICITY PROTEIN"/>
    <property type="match status" value="1"/>
</dbReference>
<dbReference type="OrthoDB" id="9798929at2"/>
<evidence type="ECO:0000256" key="2">
    <source>
        <dbReference type="ARBA" id="ARBA00022747"/>
    </source>
</evidence>
<dbReference type="SUPFAM" id="SSF116734">
    <property type="entry name" value="DNA methylase specificity domain"/>
    <property type="match status" value="1"/>
</dbReference>
<sequence length="222" mass="25212">MDTFITQLLAHIAELESKLDFKFLQSLNAEATNKESLTLDSKEFQNILNTLPIPPKEGWERKKIGEVLSLEYGRALPESQRVQGEYPVMGSNGIVGYHNEYIAETPCIIVGRKGSAGKINYVEKNCYPIDTTFYIKLKVQYNMGLLYFIMQNLNLEKEQIGIGVPGINRNNIYALQIPLPPLKSQQQIVNVIENIESHITHLDSITPLLESKKQEIFLESLM</sequence>
<evidence type="ECO:0000256" key="1">
    <source>
        <dbReference type="ARBA" id="ARBA00010923"/>
    </source>
</evidence>
<keyword evidence="2" id="KW-0680">Restriction system</keyword>
<gene>
    <name evidence="5" type="ORF">CDV25_09095</name>
</gene>
<dbReference type="Proteomes" id="UP000244890">
    <property type="component" value="Chromosome"/>
</dbReference>
<dbReference type="GO" id="GO:0003677">
    <property type="term" value="F:DNA binding"/>
    <property type="evidence" value="ECO:0007669"/>
    <property type="project" value="UniProtKB-KW"/>
</dbReference>
<organism evidence="5 6">
    <name type="scientific">Helicobacter apodemus</name>
    <dbReference type="NCBI Taxonomy" id="135569"/>
    <lineage>
        <taxon>Bacteria</taxon>
        <taxon>Pseudomonadati</taxon>
        <taxon>Campylobacterota</taxon>
        <taxon>Epsilonproteobacteria</taxon>
        <taxon>Campylobacterales</taxon>
        <taxon>Helicobacteraceae</taxon>
        <taxon>Helicobacter</taxon>
    </lineage>
</organism>
<name>A0A2U8FFA4_9HELI</name>
<dbReference type="InterPro" id="IPR052021">
    <property type="entry name" value="Type-I_RS_S_subunit"/>
</dbReference>
<protein>
    <recommendedName>
        <fullName evidence="4">Type I restriction modification DNA specificity domain-containing protein</fullName>
    </recommendedName>
</protein>
<keyword evidence="3" id="KW-0238">DNA-binding</keyword>
<evidence type="ECO:0000256" key="3">
    <source>
        <dbReference type="ARBA" id="ARBA00023125"/>
    </source>
</evidence>
<evidence type="ECO:0000313" key="5">
    <source>
        <dbReference type="EMBL" id="AWI34899.1"/>
    </source>
</evidence>
<dbReference type="KEGG" id="had:CDV25_09095"/>
<dbReference type="Gene3D" id="3.90.220.20">
    <property type="entry name" value="DNA methylase specificity domains"/>
    <property type="match status" value="1"/>
</dbReference>
<feature type="domain" description="Type I restriction modification DNA specificity" evidence="4">
    <location>
        <begin position="57"/>
        <end position="199"/>
    </location>
</feature>
<dbReference type="Pfam" id="PF01420">
    <property type="entry name" value="Methylase_S"/>
    <property type="match status" value="1"/>
</dbReference>
<accession>A0A2U8FFA4</accession>
<dbReference type="InterPro" id="IPR000055">
    <property type="entry name" value="Restrct_endonuc_typeI_TRD"/>
</dbReference>
<dbReference type="EMBL" id="CP021886">
    <property type="protein sequence ID" value="AWI34899.1"/>
    <property type="molecule type" value="Genomic_DNA"/>
</dbReference>
<dbReference type="GO" id="GO:0009307">
    <property type="term" value="P:DNA restriction-modification system"/>
    <property type="evidence" value="ECO:0007669"/>
    <property type="project" value="UniProtKB-KW"/>
</dbReference>
<evidence type="ECO:0000313" key="6">
    <source>
        <dbReference type="Proteomes" id="UP000244890"/>
    </source>
</evidence>
<dbReference type="InterPro" id="IPR044946">
    <property type="entry name" value="Restrct_endonuc_typeI_TRD_sf"/>
</dbReference>
<comment type="similarity">
    <text evidence="1">Belongs to the type-I restriction system S methylase family.</text>
</comment>
<dbReference type="CDD" id="cd17267">
    <property type="entry name" value="RMtype1_S_EcoAO83I-TRD1-CR1_like"/>
    <property type="match status" value="1"/>
</dbReference>
<dbReference type="AlphaFoldDB" id="A0A2U8FFA4"/>
<reference evidence="5 6" key="1">
    <citation type="submission" date="2017-06" db="EMBL/GenBank/DDBJ databases">
        <title>Complete genome of Helicobacter apodemus.</title>
        <authorList>
            <person name="Cho S."/>
        </authorList>
    </citation>
    <scope>NUCLEOTIDE SEQUENCE [LARGE SCALE GENOMIC DNA]</scope>
    <source>
        <strain evidence="6">SNUVETPUB-15-01</strain>
    </source>
</reference>
<evidence type="ECO:0000259" key="4">
    <source>
        <dbReference type="Pfam" id="PF01420"/>
    </source>
</evidence>
<proteinExistence type="inferred from homology"/>